<dbReference type="CDD" id="cd00761">
    <property type="entry name" value="Glyco_tranf_GTA_type"/>
    <property type="match status" value="1"/>
</dbReference>
<evidence type="ECO:0000313" key="2">
    <source>
        <dbReference type="EMBL" id="SHE33560.1"/>
    </source>
</evidence>
<dbReference type="AlphaFoldDB" id="A0A1M4SMW3"/>
<dbReference type="OrthoDB" id="6638511at2"/>
<protein>
    <submittedName>
        <fullName evidence="2">Glycosyltransferase involved in cell wall bisynthesis</fullName>
    </submittedName>
</protein>
<dbReference type="Proteomes" id="UP000184041">
    <property type="component" value="Unassembled WGS sequence"/>
</dbReference>
<dbReference type="RefSeq" id="WP_084087918.1">
    <property type="nucleotide sequence ID" value="NZ_FQUS01000001.1"/>
</dbReference>
<dbReference type="PANTHER" id="PTHR22916:SF3">
    <property type="entry name" value="UDP-GLCNAC:BETAGAL BETA-1,3-N-ACETYLGLUCOSAMINYLTRANSFERASE-LIKE PROTEIN 1"/>
    <property type="match status" value="1"/>
</dbReference>
<dbReference type="GO" id="GO:0016758">
    <property type="term" value="F:hexosyltransferase activity"/>
    <property type="evidence" value="ECO:0007669"/>
    <property type="project" value="UniProtKB-ARBA"/>
</dbReference>
<dbReference type="SUPFAM" id="SSF53448">
    <property type="entry name" value="Nucleotide-diphospho-sugar transferases"/>
    <property type="match status" value="1"/>
</dbReference>
<feature type="domain" description="Glycosyltransferase 2-like" evidence="1">
    <location>
        <begin position="15"/>
        <end position="142"/>
    </location>
</feature>
<accession>A0A1M4SMW3</accession>
<sequence length="330" mass="37852">MGTSASMSNSNPKVSIIVPAYNAEDYIGETIQSVLEQSYENWELLLVDDGSTDRTKEVIQKYLNDPRIKYFYKKNGGQGSARNLGIKKAGGEYLAFLDADDLWDVDKLKTQVKVLSEKKDIVLVFSRLRRIDHKGNYLNRDLGSGTGVYRGFRALFLLAAGTITIPNSSVIATREDVVRVGCYSEKDEVRNMEDYDLWFRMLMAGCRFYGIGETKGAYRIHEGQSTYSSPGASLKLIAHLENMCEEYPEKSRYFKYLIIRRLSSYFRLHGKTAEAGDTCIATYLSSSCIKTHWVERYFIRMIGLTRYLRLRGLLIRRFRRFKHFVASINS</sequence>
<evidence type="ECO:0000259" key="1">
    <source>
        <dbReference type="Pfam" id="PF00535"/>
    </source>
</evidence>
<keyword evidence="3" id="KW-1185">Reference proteome</keyword>
<keyword evidence="2" id="KW-0808">Transferase</keyword>
<dbReference type="EMBL" id="FQUS01000001">
    <property type="protein sequence ID" value="SHE33560.1"/>
    <property type="molecule type" value="Genomic_DNA"/>
</dbReference>
<gene>
    <name evidence="2" type="ORF">SAMN05443144_10178</name>
</gene>
<dbReference type="InterPro" id="IPR029044">
    <property type="entry name" value="Nucleotide-diphossugar_trans"/>
</dbReference>
<proteinExistence type="predicted"/>
<dbReference type="PANTHER" id="PTHR22916">
    <property type="entry name" value="GLYCOSYLTRANSFERASE"/>
    <property type="match status" value="1"/>
</dbReference>
<dbReference type="InterPro" id="IPR001173">
    <property type="entry name" value="Glyco_trans_2-like"/>
</dbReference>
<dbReference type="STRING" id="1194090.SAMN05443144_10178"/>
<evidence type="ECO:0000313" key="3">
    <source>
        <dbReference type="Proteomes" id="UP000184041"/>
    </source>
</evidence>
<name>A0A1M4SMW3_9BACT</name>
<dbReference type="Gene3D" id="3.90.550.10">
    <property type="entry name" value="Spore Coat Polysaccharide Biosynthesis Protein SpsA, Chain A"/>
    <property type="match status" value="1"/>
</dbReference>
<reference evidence="2 3" key="1">
    <citation type="submission" date="2016-11" db="EMBL/GenBank/DDBJ databases">
        <authorList>
            <person name="Jaros S."/>
            <person name="Januszkiewicz K."/>
            <person name="Wedrychowicz H."/>
        </authorList>
    </citation>
    <scope>NUCLEOTIDE SEQUENCE [LARGE SCALE GENOMIC DNA]</scope>
    <source>
        <strain evidence="2 3">DSM 21986</strain>
    </source>
</reference>
<dbReference type="Pfam" id="PF00535">
    <property type="entry name" value="Glycos_transf_2"/>
    <property type="match status" value="1"/>
</dbReference>
<organism evidence="2 3">
    <name type="scientific">Fodinibius roseus</name>
    <dbReference type="NCBI Taxonomy" id="1194090"/>
    <lineage>
        <taxon>Bacteria</taxon>
        <taxon>Pseudomonadati</taxon>
        <taxon>Balneolota</taxon>
        <taxon>Balneolia</taxon>
        <taxon>Balneolales</taxon>
        <taxon>Balneolaceae</taxon>
        <taxon>Fodinibius</taxon>
    </lineage>
</organism>